<dbReference type="RefSeq" id="WP_085028878.1">
    <property type="nucleotide sequence ID" value="NZ_CP020772.1"/>
</dbReference>
<protein>
    <submittedName>
        <fullName evidence="7">Hydroxyglutarate oxidase</fullName>
    </submittedName>
</protein>
<feature type="domain" description="FAD dependent oxidoreductase" evidence="6">
    <location>
        <begin position="3"/>
        <end position="390"/>
    </location>
</feature>
<evidence type="ECO:0000256" key="3">
    <source>
        <dbReference type="ARBA" id="ARBA00022827"/>
    </source>
</evidence>
<evidence type="ECO:0000256" key="4">
    <source>
        <dbReference type="ARBA" id="ARBA00023002"/>
    </source>
</evidence>
<comment type="cofactor">
    <cofactor evidence="1">
        <name>FAD</name>
        <dbReference type="ChEBI" id="CHEBI:57692"/>
    </cofactor>
</comment>
<dbReference type="AlphaFoldDB" id="A0A1W5ZSZ4"/>
<dbReference type="KEGG" id="hmn:HM131_05910"/>
<evidence type="ECO:0000256" key="5">
    <source>
        <dbReference type="ARBA" id="ARBA00037941"/>
    </source>
</evidence>
<name>A0A1W5ZSZ4_9BACI</name>
<dbReference type="Proteomes" id="UP000192527">
    <property type="component" value="Chromosome"/>
</dbReference>
<dbReference type="EMBL" id="CP020772">
    <property type="protein sequence ID" value="ARI76399.1"/>
    <property type="molecule type" value="Genomic_DNA"/>
</dbReference>
<comment type="similarity">
    <text evidence="5">Belongs to the L2HGDH family.</text>
</comment>
<keyword evidence="3" id="KW-0274">FAD</keyword>
<evidence type="ECO:0000313" key="8">
    <source>
        <dbReference type="Proteomes" id="UP000192527"/>
    </source>
</evidence>
<evidence type="ECO:0000256" key="2">
    <source>
        <dbReference type="ARBA" id="ARBA00022630"/>
    </source>
</evidence>
<gene>
    <name evidence="7" type="ORF">HM131_05910</name>
</gene>
<organism evidence="7 8">
    <name type="scientific">Halobacillus mangrovi</name>
    <dbReference type="NCBI Taxonomy" id="402384"/>
    <lineage>
        <taxon>Bacteria</taxon>
        <taxon>Bacillati</taxon>
        <taxon>Bacillota</taxon>
        <taxon>Bacilli</taxon>
        <taxon>Bacillales</taxon>
        <taxon>Bacillaceae</taxon>
        <taxon>Halobacillus</taxon>
    </lineage>
</organism>
<evidence type="ECO:0000313" key="7">
    <source>
        <dbReference type="EMBL" id="ARI76399.1"/>
    </source>
</evidence>
<dbReference type="SUPFAM" id="SSF51905">
    <property type="entry name" value="FAD/NAD(P)-binding domain"/>
    <property type="match status" value="1"/>
</dbReference>
<accession>A0A1W5ZSZ4</accession>
<dbReference type="PANTHER" id="PTHR43104:SF2">
    <property type="entry name" value="L-2-HYDROXYGLUTARATE DEHYDROGENASE, MITOCHONDRIAL"/>
    <property type="match status" value="1"/>
</dbReference>
<keyword evidence="8" id="KW-1185">Reference proteome</keyword>
<proteinExistence type="inferred from homology"/>
<dbReference type="Pfam" id="PF01266">
    <property type="entry name" value="DAO"/>
    <property type="match status" value="1"/>
</dbReference>
<dbReference type="GO" id="GO:0047545">
    <property type="term" value="F:(S)-2-hydroxyglutarate dehydrogenase activity"/>
    <property type="evidence" value="ECO:0007669"/>
    <property type="project" value="TreeGrafter"/>
</dbReference>
<dbReference type="InterPro" id="IPR036188">
    <property type="entry name" value="FAD/NAD-bd_sf"/>
</dbReference>
<dbReference type="NCBIfam" id="NF008726">
    <property type="entry name" value="PRK11728.1"/>
    <property type="match status" value="1"/>
</dbReference>
<dbReference type="STRING" id="402384.HM131_05910"/>
<sequence>MYDYVIIGGGIVGLSTAYALIQKNSGAKMVVVEKEQELSAHQTGRNSGVIHSGVYYKPGSLKARMAIQGRDSMVEFCQIHDVPHEVCGKVLVATEPEELPRMEALYERVQQNRLNVQKINKEELKEIEPHAAGLAGLRVPQTGIVNYKAVSEKLAELLTEAGVEILLGSPVVDINENKGEVAVDTGEQTLHSRYLINCAGLHSDRLVRMTGIHTELQIVPFRGEYFELKEEKKHLVKGLIYPIPNPAFPFLGVHLTKMMDGGVHAGPNAVLSLKREGYRKTDIHLRDLAEVLSFQGFWRMAGANMKEGMKEMVRSFHKQSFVKSLQRLVPEIEADDIIPTEAGVRAQAMLKDGRLVDDFHLIRGKRSIHVCNAPSPAATASLEIGKEIARQIPDTLVTEIKVG</sequence>
<keyword evidence="2" id="KW-0285">Flavoprotein</keyword>
<dbReference type="PANTHER" id="PTHR43104">
    <property type="entry name" value="L-2-HYDROXYGLUTARATE DEHYDROGENASE, MITOCHONDRIAL"/>
    <property type="match status" value="1"/>
</dbReference>
<evidence type="ECO:0000256" key="1">
    <source>
        <dbReference type="ARBA" id="ARBA00001974"/>
    </source>
</evidence>
<keyword evidence="4" id="KW-0560">Oxidoreductase</keyword>
<reference evidence="7 8" key="1">
    <citation type="submission" date="2017-04" db="EMBL/GenBank/DDBJ databases">
        <title>The whole genome sequencing and assembly of Halobacillus mangrovi strain.</title>
        <authorList>
            <person name="Lee S.-J."/>
            <person name="Park M.-K."/>
            <person name="Kim J.-Y."/>
            <person name="Lee Y.-J."/>
            <person name="Yi H."/>
            <person name="Bahn Y.-S."/>
            <person name="Kim J.F."/>
            <person name="Lee D.-W."/>
        </authorList>
    </citation>
    <scope>NUCLEOTIDE SEQUENCE [LARGE SCALE GENOMIC DNA]</scope>
    <source>
        <strain evidence="7 8">KTB 131</strain>
    </source>
</reference>
<evidence type="ECO:0000259" key="6">
    <source>
        <dbReference type="Pfam" id="PF01266"/>
    </source>
</evidence>
<dbReference type="Gene3D" id="3.30.9.10">
    <property type="entry name" value="D-Amino Acid Oxidase, subunit A, domain 2"/>
    <property type="match status" value="1"/>
</dbReference>
<dbReference type="Gene3D" id="3.50.50.60">
    <property type="entry name" value="FAD/NAD(P)-binding domain"/>
    <property type="match status" value="1"/>
</dbReference>
<dbReference type="OrthoDB" id="9801699at2"/>
<dbReference type="InterPro" id="IPR006076">
    <property type="entry name" value="FAD-dep_OxRdtase"/>
</dbReference>
<dbReference type="GO" id="GO:0005737">
    <property type="term" value="C:cytoplasm"/>
    <property type="evidence" value="ECO:0007669"/>
    <property type="project" value="TreeGrafter"/>
</dbReference>